<name>Q247W7_TETTS</name>
<dbReference type="eggNOG" id="KOG1677">
    <property type="taxonomic scope" value="Eukaryota"/>
</dbReference>
<accession>Q247W7</accession>
<dbReference type="Pfam" id="PF00642">
    <property type="entry name" value="zf-CCCH"/>
    <property type="match status" value="2"/>
</dbReference>
<dbReference type="GO" id="GO:0003729">
    <property type="term" value="F:mRNA binding"/>
    <property type="evidence" value="ECO:0007669"/>
    <property type="project" value="InterPro"/>
</dbReference>
<keyword evidence="3 5" id="KW-0863">Zinc-finger</keyword>
<sequence>MIYEIYKLQKGFNQIIEDLKIYVIFSRKNCQLFIILKRDKKQYQLVHIKYKNQKSKQKNQIKERKETKYYYNQIIHPQILKLKINKKKIVMSEQVKEINTAAAANAETLSQGSAEGSAASTSNSEIPNPKYKTALCRNYLNSQCNRNSGCHFAHGSEELRAVSENSNFFAEVEKSNTDYLSKWPSNIPTNYKTTLCKFYEQVGTCKYDQNCNFAHGDHEKRNIPETIQSQLKNARNSHKHINNSAGHRNQQQLAMQQYMLGTQYFQQYFLQYVLSQQQNTILEMCNKILADSKDEYTQKIIDDIHQLVEQQKIKQALSQLKVLCSRKDASNKKKEILKDVEKYLQSL</sequence>
<keyword evidence="2" id="KW-0677">Repeat</keyword>
<dbReference type="RefSeq" id="XP_001024423.4">
    <property type="nucleotide sequence ID" value="XM_001024423.4"/>
</dbReference>
<dbReference type="FunFam" id="4.10.1000.10:FF:000001">
    <property type="entry name" value="zinc finger CCCH domain-containing protein 15-like"/>
    <property type="match status" value="1"/>
</dbReference>
<feature type="zinc finger region" description="C3H1-type" evidence="5">
    <location>
        <begin position="130"/>
        <end position="157"/>
    </location>
</feature>
<gene>
    <name evidence="7" type="ORF">TTHERM_00534010</name>
</gene>
<reference evidence="8" key="1">
    <citation type="journal article" date="2006" name="PLoS Biol.">
        <title>Macronuclear genome sequence of the ciliate Tetrahymena thermophila, a model eukaryote.</title>
        <authorList>
            <person name="Eisen J.A."/>
            <person name="Coyne R.S."/>
            <person name="Wu M."/>
            <person name="Wu D."/>
            <person name="Thiagarajan M."/>
            <person name="Wortman J.R."/>
            <person name="Badger J.H."/>
            <person name="Ren Q."/>
            <person name="Amedeo P."/>
            <person name="Jones K.M."/>
            <person name="Tallon L.J."/>
            <person name="Delcher A.L."/>
            <person name="Salzberg S.L."/>
            <person name="Silva J.C."/>
            <person name="Haas B.J."/>
            <person name="Majoros W.H."/>
            <person name="Farzad M."/>
            <person name="Carlton J.M."/>
            <person name="Smith R.K. Jr."/>
            <person name="Garg J."/>
            <person name="Pearlman R.E."/>
            <person name="Karrer K.M."/>
            <person name="Sun L."/>
            <person name="Manning G."/>
            <person name="Elde N.C."/>
            <person name="Turkewitz A.P."/>
            <person name="Asai D.J."/>
            <person name="Wilkes D.E."/>
            <person name="Wang Y."/>
            <person name="Cai H."/>
            <person name="Collins K."/>
            <person name="Stewart B.A."/>
            <person name="Lee S.R."/>
            <person name="Wilamowska K."/>
            <person name="Weinberg Z."/>
            <person name="Ruzzo W.L."/>
            <person name="Wloga D."/>
            <person name="Gaertig J."/>
            <person name="Frankel J."/>
            <person name="Tsao C.-C."/>
            <person name="Gorovsky M.A."/>
            <person name="Keeling P.J."/>
            <person name="Waller R.F."/>
            <person name="Patron N.J."/>
            <person name="Cherry J.M."/>
            <person name="Stover N.A."/>
            <person name="Krieger C.J."/>
            <person name="del Toro C."/>
            <person name="Ryder H.F."/>
            <person name="Williamson S.C."/>
            <person name="Barbeau R.A."/>
            <person name="Hamilton E.P."/>
            <person name="Orias E."/>
        </authorList>
    </citation>
    <scope>NUCLEOTIDE SEQUENCE [LARGE SCALE GENOMIC DNA]</scope>
    <source>
        <strain evidence="8">SB210</strain>
    </source>
</reference>
<dbReference type="GO" id="GO:0010468">
    <property type="term" value="P:regulation of gene expression"/>
    <property type="evidence" value="ECO:0007669"/>
    <property type="project" value="UniProtKB-ARBA"/>
</dbReference>
<dbReference type="AlphaFoldDB" id="Q247W7"/>
<dbReference type="InterPro" id="IPR045877">
    <property type="entry name" value="ZFP36-like"/>
</dbReference>
<dbReference type="KEGG" id="tet:TTHERM_00534010"/>
<dbReference type="FunFam" id="4.10.1000.10:FF:000003">
    <property type="entry name" value="Zinc finger CCCH domain-containing protein"/>
    <property type="match status" value="1"/>
</dbReference>
<dbReference type="PANTHER" id="PTHR12547:SF18">
    <property type="entry name" value="PROTEIN TIS11"/>
    <property type="match status" value="1"/>
</dbReference>
<protein>
    <submittedName>
        <fullName evidence="7">Zinc finger C-x8-C-x5-C-x3-H type protein</fullName>
    </submittedName>
</protein>
<evidence type="ECO:0000313" key="7">
    <source>
        <dbReference type="EMBL" id="EAS04178.4"/>
    </source>
</evidence>
<keyword evidence="1 5" id="KW-0479">Metal-binding</keyword>
<feature type="zinc finger region" description="C3H1-type" evidence="5">
    <location>
        <begin position="190"/>
        <end position="218"/>
    </location>
</feature>
<evidence type="ECO:0000256" key="1">
    <source>
        <dbReference type="ARBA" id="ARBA00022723"/>
    </source>
</evidence>
<dbReference type="GeneID" id="7826728"/>
<evidence type="ECO:0000256" key="4">
    <source>
        <dbReference type="ARBA" id="ARBA00022833"/>
    </source>
</evidence>
<keyword evidence="8" id="KW-1185">Reference proteome</keyword>
<dbReference type="InterPro" id="IPR000571">
    <property type="entry name" value="Znf_CCCH"/>
</dbReference>
<proteinExistence type="predicted"/>
<dbReference type="SMART" id="SM00356">
    <property type="entry name" value="ZnF_C3H1"/>
    <property type="match status" value="2"/>
</dbReference>
<evidence type="ECO:0000256" key="5">
    <source>
        <dbReference type="PROSITE-ProRule" id="PRU00723"/>
    </source>
</evidence>
<dbReference type="InterPro" id="IPR036855">
    <property type="entry name" value="Znf_CCCH_sf"/>
</dbReference>
<evidence type="ECO:0000256" key="3">
    <source>
        <dbReference type="ARBA" id="ARBA00022771"/>
    </source>
</evidence>
<dbReference type="EMBL" id="GG662455">
    <property type="protein sequence ID" value="EAS04178.4"/>
    <property type="molecule type" value="Genomic_DNA"/>
</dbReference>
<dbReference type="OrthoDB" id="312601at2759"/>
<organism evidence="7 8">
    <name type="scientific">Tetrahymena thermophila (strain SB210)</name>
    <dbReference type="NCBI Taxonomy" id="312017"/>
    <lineage>
        <taxon>Eukaryota</taxon>
        <taxon>Sar</taxon>
        <taxon>Alveolata</taxon>
        <taxon>Ciliophora</taxon>
        <taxon>Intramacronucleata</taxon>
        <taxon>Oligohymenophorea</taxon>
        <taxon>Hymenostomatida</taxon>
        <taxon>Tetrahymenina</taxon>
        <taxon>Tetrahymenidae</taxon>
        <taxon>Tetrahymena</taxon>
    </lineage>
</organism>
<dbReference type="PROSITE" id="PS50103">
    <property type="entry name" value="ZF_C3H1"/>
    <property type="match status" value="2"/>
</dbReference>
<dbReference type="PANTHER" id="PTHR12547">
    <property type="entry name" value="CCCH ZINC FINGER/TIS11-RELATED"/>
    <property type="match status" value="1"/>
</dbReference>
<dbReference type="SUPFAM" id="SSF90229">
    <property type="entry name" value="CCCH zinc finger"/>
    <property type="match status" value="2"/>
</dbReference>
<dbReference type="STRING" id="312017.Q247W7"/>
<dbReference type="Gene3D" id="4.10.1000.10">
    <property type="entry name" value="Zinc finger, CCCH-type"/>
    <property type="match status" value="2"/>
</dbReference>
<evidence type="ECO:0000313" key="8">
    <source>
        <dbReference type="Proteomes" id="UP000009168"/>
    </source>
</evidence>
<dbReference type="InParanoid" id="Q247W7"/>
<dbReference type="HOGENOM" id="CLU_1083699_0_0_1"/>
<feature type="domain" description="C3H1-type" evidence="6">
    <location>
        <begin position="190"/>
        <end position="218"/>
    </location>
</feature>
<feature type="domain" description="C3H1-type" evidence="6">
    <location>
        <begin position="130"/>
        <end position="157"/>
    </location>
</feature>
<evidence type="ECO:0000256" key="2">
    <source>
        <dbReference type="ARBA" id="ARBA00022737"/>
    </source>
</evidence>
<keyword evidence="4 5" id="KW-0862">Zinc</keyword>
<dbReference type="Proteomes" id="UP000009168">
    <property type="component" value="Unassembled WGS sequence"/>
</dbReference>
<dbReference type="GO" id="GO:0051252">
    <property type="term" value="P:regulation of RNA metabolic process"/>
    <property type="evidence" value="ECO:0007669"/>
    <property type="project" value="UniProtKB-ARBA"/>
</dbReference>
<dbReference type="GO" id="GO:0008270">
    <property type="term" value="F:zinc ion binding"/>
    <property type="evidence" value="ECO:0007669"/>
    <property type="project" value="UniProtKB-KW"/>
</dbReference>
<evidence type="ECO:0000259" key="6">
    <source>
        <dbReference type="PROSITE" id="PS50103"/>
    </source>
</evidence>